<keyword evidence="2" id="KW-1185">Reference proteome</keyword>
<reference evidence="1 2" key="1">
    <citation type="journal article" date="2018" name="Front. Plant Sci.">
        <title>Red Clover (Trifolium pratense) and Zigzag Clover (T. medium) - A Picture of Genomic Similarities and Differences.</title>
        <authorList>
            <person name="Dluhosova J."/>
            <person name="Istvanek J."/>
            <person name="Nedelnik J."/>
            <person name="Repkova J."/>
        </authorList>
    </citation>
    <scope>NUCLEOTIDE SEQUENCE [LARGE SCALE GENOMIC DNA]</scope>
    <source>
        <strain evidence="2">cv. 10/8</strain>
        <tissue evidence="1">Leaf</tissue>
    </source>
</reference>
<dbReference type="EMBL" id="LXQA010966331">
    <property type="protein sequence ID" value="MCI79115.1"/>
    <property type="molecule type" value="Genomic_DNA"/>
</dbReference>
<protein>
    <submittedName>
        <fullName evidence="1">Uncharacterized protein</fullName>
    </submittedName>
</protein>
<accession>A0A392UWM8</accession>
<comment type="caution">
    <text evidence="1">The sequence shown here is derived from an EMBL/GenBank/DDBJ whole genome shotgun (WGS) entry which is preliminary data.</text>
</comment>
<organism evidence="1 2">
    <name type="scientific">Trifolium medium</name>
    <dbReference type="NCBI Taxonomy" id="97028"/>
    <lineage>
        <taxon>Eukaryota</taxon>
        <taxon>Viridiplantae</taxon>
        <taxon>Streptophyta</taxon>
        <taxon>Embryophyta</taxon>
        <taxon>Tracheophyta</taxon>
        <taxon>Spermatophyta</taxon>
        <taxon>Magnoliopsida</taxon>
        <taxon>eudicotyledons</taxon>
        <taxon>Gunneridae</taxon>
        <taxon>Pentapetalae</taxon>
        <taxon>rosids</taxon>
        <taxon>fabids</taxon>
        <taxon>Fabales</taxon>
        <taxon>Fabaceae</taxon>
        <taxon>Papilionoideae</taxon>
        <taxon>50 kb inversion clade</taxon>
        <taxon>NPAAA clade</taxon>
        <taxon>Hologalegina</taxon>
        <taxon>IRL clade</taxon>
        <taxon>Trifolieae</taxon>
        <taxon>Trifolium</taxon>
    </lineage>
</organism>
<proteinExistence type="predicted"/>
<sequence>MRQPGLRDAQLLEVNPAVIPRPAQRATDHCAAR</sequence>
<feature type="non-terminal residue" evidence="1">
    <location>
        <position position="33"/>
    </location>
</feature>
<gene>
    <name evidence="1" type="ORF">A2U01_0100386</name>
</gene>
<dbReference type="AlphaFoldDB" id="A0A392UWM8"/>
<evidence type="ECO:0000313" key="2">
    <source>
        <dbReference type="Proteomes" id="UP000265520"/>
    </source>
</evidence>
<evidence type="ECO:0000313" key="1">
    <source>
        <dbReference type="EMBL" id="MCI79115.1"/>
    </source>
</evidence>
<dbReference type="Proteomes" id="UP000265520">
    <property type="component" value="Unassembled WGS sequence"/>
</dbReference>
<name>A0A392UWM8_9FABA</name>